<sequence>MSIFAVALVLFSALCHASWNLLTKKVKSDTAFLWLFSVVSLVIYLPPMAVSLIFQPPVISAMLLLCILVSAILHSGYYQFLQIGYRKGDLSLIYPLARGTGPLLSMLAAILLLHERPGWLSLLGALLIISGVFILVGNPIALLRQGIQTRTAILFALLTGMFIASYTLWDKYAVSVVMIAPLFYDWSISLLRSLFLAPVALRKWHTVQELWQHHRKEVFGVALLSPLAYILVLVAMSFTPLTYVAPLREVSILFGTFLGARVLSEEGGMRRILAALVIVAGAVSLVLS</sequence>
<dbReference type="InterPro" id="IPR000620">
    <property type="entry name" value="EamA_dom"/>
</dbReference>
<feature type="transmembrane region" description="Helical" evidence="2">
    <location>
        <begin position="61"/>
        <end position="80"/>
    </location>
</feature>
<feature type="transmembrane region" description="Helical" evidence="2">
    <location>
        <begin position="221"/>
        <end position="247"/>
    </location>
</feature>
<evidence type="ECO:0000313" key="5">
    <source>
        <dbReference type="Proteomes" id="UP000248806"/>
    </source>
</evidence>
<feature type="transmembrane region" description="Helical" evidence="2">
    <location>
        <begin position="176"/>
        <end position="201"/>
    </location>
</feature>
<dbReference type="Gene3D" id="1.10.3730.20">
    <property type="match status" value="1"/>
</dbReference>
<dbReference type="Pfam" id="PF00892">
    <property type="entry name" value="EamA"/>
    <property type="match status" value="2"/>
</dbReference>
<dbReference type="RefSeq" id="WP_111324914.1">
    <property type="nucleotide sequence ID" value="NZ_BIFX01000001.1"/>
</dbReference>
<evidence type="ECO:0000256" key="2">
    <source>
        <dbReference type="SAM" id="Phobius"/>
    </source>
</evidence>
<organism evidence="4 5">
    <name type="scientific">Thermosporothrix hazakensis</name>
    <dbReference type="NCBI Taxonomy" id="644383"/>
    <lineage>
        <taxon>Bacteria</taxon>
        <taxon>Bacillati</taxon>
        <taxon>Chloroflexota</taxon>
        <taxon>Ktedonobacteria</taxon>
        <taxon>Ktedonobacterales</taxon>
        <taxon>Thermosporotrichaceae</taxon>
        <taxon>Thermosporothrix</taxon>
    </lineage>
</organism>
<accession>A0A326U1F0</accession>
<gene>
    <name evidence="4" type="ORF">EI42_04600</name>
</gene>
<comment type="caution">
    <text evidence="4">The sequence shown here is derived from an EMBL/GenBank/DDBJ whole genome shotgun (WGS) entry which is preliminary data.</text>
</comment>
<dbReference type="OrthoDB" id="157232at2"/>
<dbReference type="AlphaFoldDB" id="A0A326U1F0"/>
<feature type="transmembrane region" description="Helical" evidence="2">
    <location>
        <begin position="120"/>
        <end position="140"/>
    </location>
</feature>
<name>A0A326U1F0_THEHA</name>
<feature type="transmembrane region" description="Helical" evidence="2">
    <location>
        <begin position="92"/>
        <end position="113"/>
    </location>
</feature>
<feature type="transmembrane region" description="Helical" evidence="2">
    <location>
        <begin position="268"/>
        <end position="287"/>
    </location>
</feature>
<keyword evidence="5" id="KW-1185">Reference proteome</keyword>
<comment type="similarity">
    <text evidence="1">Belongs to the EamA transporter family.</text>
</comment>
<keyword evidence="2" id="KW-1133">Transmembrane helix</keyword>
<dbReference type="GO" id="GO:0016020">
    <property type="term" value="C:membrane"/>
    <property type="evidence" value="ECO:0007669"/>
    <property type="project" value="InterPro"/>
</dbReference>
<dbReference type="EMBL" id="QKUF01000021">
    <property type="protein sequence ID" value="PZW24718.1"/>
    <property type="molecule type" value="Genomic_DNA"/>
</dbReference>
<dbReference type="InterPro" id="IPR037185">
    <property type="entry name" value="EmrE-like"/>
</dbReference>
<reference evidence="4 5" key="1">
    <citation type="submission" date="2018-06" db="EMBL/GenBank/DDBJ databases">
        <title>Genomic Encyclopedia of Archaeal and Bacterial Type Strains, Phase II (KMG-II): from individual species to whole genera.</title>
        <authorList>
            <person name="Goeker M."/>
        </authorList>
    </citation>
    <scope>NUCLEOTIDE SEQUENCE [LARGE SCALE GENOMIC DNA]</scope>
    <source>
        <strain evidence="4 5">ATCC BAA-1881</strain>
    </source>
</reference>
<evidence type="ECO:0000259" key="3">
    <source>
        <dbReference type="Pfam" id="PF00892"/>
    </source>
</evidence>
<feature type="domain" description="EamA" evidence="3">
    <location>
        <begin position="151"/>
        <end position="285"/>
    </location>
</feature>
<protein>
    <submittedName>
        <fullName evidence="4">EamA-like transporter family protein</fullName>
    </submittedName>
</protein>
<feature type="domain" description="EamA" evidence="3">
    <location>
        <begin position="4"/>
        <end position="136"/>
    </location>
</feature>
<feature type="transmembrane region" description="Helical" evidence="2">
    <location>
        <begin position="33"/>
        <end position="54"/>
    </location>
</feature>
<evidence type="ECO:0000256" key="1">
    <source>
        <dbReference type="ARBA" id="ARBA00007362"/>
    </source>
</evidence>
<dbReference type="SUPFAM" id="SSF103481">
    <property type="entry name" value="Multidrug resistance efflux transporter EmrE"/>
    <property type="match status" value="2"/>
</dbReference>
<evidence type="ECO:0000313" key="4">
    <source>
        <dbReference type="EMBL" id="PZW24718.1"/>
    </source>
</evidence>
<keyword evidence="2" id="KW-0472">Membrane</keyword>
<dbReference type="Proteomes" id="UP000248806">
    <property type="component" value="Unassembled WGS sequence"/>
</dbReference>
<feature type="transmembrane region" description="Helical" evidence="2">
    <location>
        <begin position="152"/>
        <end position="169"/>
    </location>
</feature>
<keyword evidence="2" id="KW-0812">Transmembrane</keyword>
<proteinExistence type="inferred from homology"/>